<proteinExistence type="predicted"/>
<sequence length="154" mass="18171">MDELPFEYEKFDLIWAEGSIFIIGIGDAIMKWKNYLKPGGKIAFTDAVWFSDTPSPETETFFKETYPDMKREDEVCRILESEGFSNIKTFRLPESAWWDDYYVPLKKRIPELKEQYTGTEEKGMLDHVMTEIEVFEKYPAEYGYTFFIAEKSGM</sequence>
<dbReference type="Gene3D" id="3.40.50.150">
    <property type="entry name" value="Vaccinia Virus protein VP39"/>
    <property type="match status" value="1"/>
</dbReference>
<evidence type="ECO:0000313" key="1">
    <source>
        <dbReference type="EMBL" id="MDE4907623.1"/>
    </source>
</evidence>
<gene>
    <name evidence="1" type="ORF">L0665_03230</name>
</gene>
<organism evidence="1 2">
    <name type="scientific">Methanogenium marinum</name>
    <dbReference type="NCBI Taxonomy" id="348610"/>
    <lineage>
        <taxon>Archaea</taxon>
        <taxon>Methanobacteriati</taxon>
        <taxon>Methanobacteriota</taxon>
        <taxon>Stenosarchaea group</taxon>
        <taxon>Methanomicrobia</taxon>
        <taxon>Methanomicrobiales</taxon>
        <taxon>Methanomicrobiaceae</taxon>
        <taxon>Methanogenium</taxon>
    </lineage>
</organism>
<dbReference type="SUPFAM" id="SSF53335">
    <property type="entry name" value="S-adenosyl-L-methionine-dependent methyltransferases"/>
    <property type="match status" value="1"/>
</dbReference>
<keyword evidence="2" id="KW-1185">Reference proteome</keyword>
<dbReference type="EMBL" id="JAKELO010000002">
    <property type="protein sequence ID" value="MDE4907623.1"/>
    <property type="molecule type" value="Genomic_DNA"/>
</dbReference>
<protein>
    <recommendedName>
        <fullName evidence="3">Methyltransferase type 11</fullName>
    </recommendedName>
</protein>
<dbReference type="Proteomes" id="UP001143747">
    <property type="component" value="Unassembled WGS sequence"/>
</dbReference>
<evidence type="ECO:0008006" key="3">
    <source>
        <dbReference type="Google" id="ProtNLM"/>
    </source>
</evidence>
<comment type="caution">
    <text evidence="1">The sequence shown here is derived from an EMBL/GenBank/DDBJ whole genome shotgun (WGS) entry which is preliminary data.</text>
</comment>
<dbReference type="RefSeq" id="WP_274924271.1">
    <property type="nucleotide sequence ID" value="NZ_JAKELO010000002.1"/>
</dbReference>
<accession>A0A9Q4KNE3</accession>
<name>A0A9Q4KNE3_9EURY</name>
<dbReference type="AlphaFoldDB" id="A0A9Q4KNE3"/>
<reference evidence="1" key="1">
    <citation type="submission" date="2022-01" db="EMBL/GenBank/DDBJ databases">
        <title>Draft genome of Methanogenium marinum DSM 15558.</title>
        <authorList>
            <person name="Chen S.-C."/>
            <person name="You Y.-T."/>
        </authorList>
    </citation>
    <scope>NUCLEOTIDE SEQUENCE</scope>
    <source>
        <strain evidence="1">DSM 15558</strain>
    </source>
</reference>
<dbReference type="InterPro" id="IPR029063">
    <property type="entry name" value="SAM-dependent_MTases_sf"/>
</dbReference>
<evidence type="ECO:0000313" key="2">
    <source>
        <dbReference type="Proteomes" id="UP001143747"/>
    </source>
</evidence>